<feature type="domain" description="Sialate O-acetylesterase" evidence="2">
    <location>
        <begin position="91"/>
        <end position="341"/>
    </location>
</feature>
<dbReference type="InterPro" id="IPR039329">
    <property type="entry name" value="SIAE"/>
</dbReference>
<dbReference type="Gene3D" id="3.40.50.1110">
    <property type="entry name" value="SGNH hydrolase"/>
    <property type="match status" value="1"/>
</dbReference>
<dbReference type="AlphaFoldDB" id="A0A7S2WPU1"/>
<evidence type="ECO:0000256" key="1">
    <source>
        <dbReference type="ARBA" id="ARBA00022801"/>
    </source>
</evidence>
<dbReference type="InterPro" id="IPR036514">
    <property type="entry name" value="SGNH_hydro_sf"/>
</dbReference>
<name>A0A7S2WPU1_9STRA</name>
<dbReference type="PANTHER" id="PTHR22901:SF0">
    <property type="entry name" value="SIALATE O-ACETYLESTERASE"/>
    <property type="match status" value="1"/>
</dbReference>
<dbReference type="EMBL" id="HBHK01021645">
    <property type="protein sequence ID" value="CAD9699041.1"/>
    <property type="molecule type" value="Transcribed_RNA"/>
</dbReference>
<dbReference type="GO" id="GO:0005975">
    <property type="term" value="P:carbohydrate metabolic process"/>
    <property type="evidence" value="ECO:0007669"/>
    <property type="project" value="TreeGrafter"/>
</dbReference>
<evidence type="ECO:0000313" key="3">
    <source>
        <dbReference type="EMBL" id="CAD9699041.1"/>
    </source>
</evidence>
<proteinExistence type="predicted"/>
<organism evidence="3">
    <name type="scientific">Mucochytrium quahogii</name>
    <dbReference type="NCBI Taxonomy" id="96639"/>
    <lineage>
        <taxon>Eukaryota</taxon>
        <taxon>Sar</taxon>
        <taxon>Stramenopiles</taxon>
        <taxon>Bigyra</taxon>
        <taxon>Labyrinthulomycetes</taxon>
        <taxon>Thraustochytrida</taxon>
        <taxon>Thraustochytriidae</taxon>
        <taxon>Mucochytrium</taxon>
    </lineage>
</organism>
<keyword evidence="1" id="KW-0378">Hydrolase</keyword>
<accession>A0A7S2WPU1</accession>
<reference evidence="3" key="1">
    <citation type="submission" date="2021-01" db="EMBL/GenBank/DDBJ databases">
        <authorList>
            <person name="Corre E."/>
            <person name="Pelletier E."/>
            <person name="Niang G."/>
            <person name="Scheremetjew M."/>
            <person name="Finn R."/>
            <person name="Kale V."/>
            <person name="Holt S."/>
            <person name="Cochrane G."/>
            <person name="Meng A."/>
            <person name="Brown T."/>
            <person name="Cohen L."/>
        </authorList>
    </citation>
    <scope>NUCLEOTIDE SEQUENCE</scope>
    <source>
        <strain evidence="3">NY070348D</strain>
    </source>
</reference>
<dbReference type="InterPro" id="IPR005181">
    <property type="entry name" value="SASA"/>
</dbReference>
<evidence type="ECO:0000259" key="2">
    <source>
        <dbReference type="Pfam" id="PF03629"/>
    </source>
</evidence>
<dbReference type="PANTHER" id="PTHR22901">
    <property type="entry name" value="SIALATE O-ACETYLESTERASE"/>
    <property type="match status" value="1"/>
</dbReference>
<sequence length="481" mass="54110">MGANGIDLPKMFGSRMVLQQGEGTRIWGKSKCPSVSMEHQNGNEKMSYSAKVAADTTWEIELHPQKVSTNNKLVFTDCHGSVELDDVLFGELFFCSGQSNMEFSVNQELDHDKVIQEAHKFKNLRWMTGDRVEAKTPIWDVKPKTNQSWWAGSVEAFGKDDFSEPSAVCYMTCLNLYKHMGEKVPIGFVGSYWGGQPVEKFSSADAMNDPTCGGTVENPVVSNPQWQHVNGVLYNSLVYPYLRMNFKSLMWYQGEANANDAVHYKCRFPSMISDWRKKMNKPRLPFYFVQLADFQSNDFIALREAQMEALKLPKVGYALAIDTGNKKDIHPKDKKTVGKRLFLSILKHTYNCPKVESDIGPSLHHIEIKGNVATIVYNENTAKNMFQNGTQDCGVCCKESPFQVKYEGNSTWVRIPPNVSNNIVTLQLTGKVSEIQYAYEKFVECSLYSRFGGLSGDLPARPFHAKTSGKTNQADPLSSLA</sequence>
<dbReference type="SUPFAM" id="SSF52266">
    <property type="entry name" value="SGNH hydrolase"/>
    <property type="match status" value="1"/>
</dbReference>
<dbReference type="Pfam" id="PF03629">
    <property type="entry name" value="SASA"/>
    <property type="match status" value="1"/>
</dbReference>
<dbReference type="GO" id="GO:0001681">
    <property type="term" value="F:sialate O-acetylesterase activity"/>
    <property type="evidence" value="ECO:0007669"/>
    <property type="project" value="InterPro"/>
</dbReference>
<gene>
    <name evidence="3" type="ORF">QSP1433_LOCUS13774</name>
</gene>
<protein>
    <recommendedName>
        <fullName evidence="2">Sialate O-acetylesterase domain-containing protein</fullName>
    </recommendedName>
</protein>